<sequence>MEPLLHSRKSTVVLTAARGPLKRYDVALYRRPAGEYVLHRVIGVTESGYRTLGDNRLWPETVPAEWVIGVMAGFYPDESGQYISCQSPAYRAYLKTLRLRRARLWFRALPGRVRRKMFGPRG</sequence>
<proteinExistence type="predicted"/>
<dbReference type="AlphaFoldDB" id="A0AA37IXQ7"/>
<evidence type="ECO:0000313" key="2">
    <source>
        <dbReference type="Proteomes" id="UP001055185"/>
    </source>
</evidence>
<dbReference type="EMBL" id="BQKV01000027">
    <property type="protein sequence ID" value="GJN64226.1"/>
    <property type="molecule type" value="Genomic_DNA"/>
</dbReference>
<gene>
    <name evidence="1" type="ORF">JCM17207_08510</name>
</gene>
<dbReference type="Proteomes" id="UP001055185">
    <property type="component" value="Unassembled WGS sequence"/>
</dbReference>
<reference evidence="1" key="1">
    <citation type="journal article" date="2022" name="Int. J. Syst. Evol. Microbiol.">
        <title>Genome-based, phenotypic and chemotaxonomic classification of Faecalibacterium strains: proposal of three novel species Faecalibacterium duncaniae sp. nov., Faecalibacterium hattorii sp. nov. and Faecalibacterium gallinarum sp. nov. .</title>
        <authorList>
            <person name="Sakamoto M."/>
            <person name="Sakurai N."/>
            <person name="Tanno H."/>
            <person name="Iino T."/>
            <person name="Ohkuma M."/>
            <person name="Endo A."/>
        </authorList>
    </citation>
    <scope>NUCLEOTIDE SEQUENCE</scope>
    <source>
        <strain evidence="1">JCM 17207</strain>
    </source>
</reference>
<evidence type="ECO:0000313" key="1">
    <source>
        <dbReference type="EMBL" id="GJN64226.1"/>
    </source>
</evidence>
<protein>
    <submittedName>
        <fullName evidence="1">Uncharacterized protein</fullName>
    </submittedName>
</protein>
<comment type="caution">
    <text evidence="1">The sequence shown here is derived from an EMBL/GenBank/DDBJ whole genome shotgun (WGS) entry which is preliminary data.</text>
</comment>
<dbReference type="GO" id="GO:0004252">
    <property type="term" value="F:serine-type endopeptidase activity"/>
    <property type="evidence" value="ECO:0007669"/>
    <property type="project" value="InterPro"/>
</dbReference>
<keyword evidence="2" id="KW-1185">Reference proteome</keyword>
<dbReference type="InterPro" id="IPR019533">
    <property type="entry name" value="Peptidase_S26"/>
</dbReference>
<name>A0AA37IXQ7_9FIRM</name>
<dbReference type="CDD" id="cd06530">
    <property type="entry name" value="S26_SPase_I"/>
    <property type="match status" value="1"/>
</dbReference>
<dbReference type="GO" id="GO:0006465">
    <property type="term" value="P:signal peptide processing"/>
    <property type="evidence" value="ECO:0007669"/>
    <property type="project" value="InterPro"/>
</dbReference>
<accession>A0AA37IXQ7</accession>
<organism evidence="1 2">
    <name type="scientific">Faecalibacterium gallinarum</name>
    <dbReference type="NCBI Taxonomy" id="2903556"/>
    <lineage>
        <taxon>Bacteria</taxon>
        <taxon>Bacillati</taxon>
        <taxon>Bacillota</taxon>
        <taxon>Clostridia</taxon>
        <taxon>Eubacteriales</taxon>
        <taxon>Oscillospiraceae</taxon>
        <taxon>Faecalibacterium</taxon>
    </lineage>
</organism>